<protein>
    <recommendedName>
        <fullName evidence="3">DUF507 domain-containing protein</fullName>
    </recommendedName>
</protein>
<dbReference type="OrthoDB" id="163009at2"/>
<dbReference type="InterPro" id="IPR007463">
    <property type="entry name" value="DUF507"/>
</dbReference>
<dbReference type="EMBL" id="LWQS01000071">
    <property type="protein sequence ID" value="OAN44161.1"/>
    <property type="molecule type" value="Genomic_DNA"/>
</dbReference>
<keyword evidence="2" id="KW-1185">Reference proteome</keyword>
<evidence type="ECO:0000313" key="1">
    <source>
        <dbReference type="EMBL" id="OAN44161.1"/>
    </source>
</evidence>
<reference evidence="1 2" key="1">
    <citation type="submission" date="2016-04" db="EMBL/GenBank/DDBJ databases">
        <title>Chloroflexus islandicus sp. nov., a thermophilic filamentous anoxygenic phototrophic bacterium from geyser Strokkur (Iceland).</title>
        <authorList>
            <person name="Gaisin V.A."/>
            <person name="Kalashnikov A.M."/>
            <person name="Sukhacheva M.V."/>
            <person name="Grouzdev D.S."/>
            <person name="Ivanov T.M."/>
            <person name="Kuznetsov B."/>
            <person name="Gorlenko V.M."/>
        </authorList>
    </citation>
    <scope>NUCLEOTIDE SEQUENCE [LARGE SCALE GENOMIC DNA]</scope>
    <source>
        <strain evidence="2">isl-2</strain>
    </source>
</reference>
<gene>
    <name evidence="1" type="ORF">A6A03_03165</name>
</gene>
<comment type="caution">
    <text evidence="1">The sequence shown here is derived from an EMBL/GenBank/DDBJ whole genome shotgun (WGS) entry which is preliminary data.</text>
</comment>
<name>A0A178M5X9_9CHLR</name>
<evidence type="ECO:0000313" key="2">
    <source>
        <dbReference type="Proteomes" id="UP000078287"/>
    </source>
</evidence>
<dbReference type="AlphaFoldDB" id="A0A178M5X9"/>
<organism evidence="1 2">
    <name type="scientific">Chloroflexus islandicus</name>
    <dbReference type="NCBI Taxonomy" id="1707952"/>
    <lineage>
        <taxon>Bacteria</taxon>
        <taxon>Bacillati</taxon>
        <taxon>Chloroflexota</taxon>
        <taxon>Chloroflexia</taxon>
        <taxon>Chloroflexales</taxon>
        <taxon>Chloroflexineae</taxon>
        <taxon>Chloroflexaceae</taxon>
        <taxon>Chloroflexus</taxon>
    </lineage>
</organism>
<accession>A0A178M5X9</accession>
<dbReference type="RefSeq" id="WP_066789688.1">
    <property type="nucleotide sequence ID" value="NZ_LWQS01000071.1"/>
</dbReference>
<sequence>MRLSEDKVRRIAERLHDELAERGLLAYRDRPGQRPSDGRALRVKAIYDAIVADLKIEEEIDAEVERILATYSREIKGTERDILFRKHKEEVARKRGYVL</sequence>
<proteinExistence type="predicted"/>
<dbReference type="Pfam" id="PF04368">
    <property type="entry name" value="DUF507"/>
    <property type="match status" value="1"/>
</dbReference>
<evidence type="ECO:0008006" key="3">
    <source>
        <dbReference type="Google" id="ProtNLM"/>
    </source>
</evidence>
<dbReference type="Proteomes" id="UP000078287">
    <property type="component" value="Unassembled WGS sequence"/>
</dbReference>